<dbReference type="SUPFAM" id="SSF47598">
    <property type="entry name" value="Ribbon-helix-helix"/>
    <property type="match status" value="1"/>
</dbReference>
<protein>
    <recommendedName>
        <fullName evidence="3">Arc-like DNA binding dprotein</fullName>
    </recommendedName>
</protein>
<reference evidence="1 2" key="1">
    <citation type="submission" date="2018-03" db="EMBL/GenBank/DDBJ databases">
        <title>Genomic Encyclopedia of Archaeal and Bacterial Type Strains, Phase II (KMG-II): from individual species to whole genera.</title>
        <authorList>
            <person name="Goeker M."/>
        </authorList>
    </citation>
    <scope>NUCLEOTIDE SEQUENCE [LARGE SCALE GENOMIC DNA]</scope>
    <source>
        <strain evidence="1 2">DSM 44889</strain>
    </source>
</reference>
<organism evidence="1 2">
    <name type="scientific">Quadrisphaera granulorum</name>
    <dbReference type="NCBI Taxonomy" id="317664"/>
    <lineage>
        <taxon>Bacteria</taxon>
        <taxon>Bacillati</taxon>
        <taxon>Actinomycetota</taxon>
        <taxon>Actinomycetes</taxon>
        <taxon>Kineosporiales</taxon>
        <taxon>Kineosporiaceae</taxon>
        <taxon>Quadrisphaera</taxon>
    </lineage>
</organism>
<dbReference type="Proteomes" id="UP000245469">
    <property type="component" value="Unassembled WGS sequence"/>
</dbReference>
<name>A0A316A834_9ACTN</name>
<comment type="caution">
    <text evidence="1">The sequence shown here is derived from an EMBL/GenBank/DDBJ whole genome shotgun (WGS) entry which is preliminary data.</text>
</comment>
<dbReference type="AlphaFoldDB" id="A0A316A834"/>
<evidence type="ECO:0000313" key="1">
    <source>
        <dbReference type="EMBL" id="PWJ53652.1"/>
    </source>
</evidence>
<accession>A0A316A834</accession>
<sequence>MPDVLIRDVPSEDLEVIRSVAAERGLTLQAYLLSAVQMHAAHERRQQTLRALERTLHGLPPVALEDRQSVLDAIGEALAERSDGLVARRGEPQQQ</sequence>
<proteinExistence type="predicted"/>
<keyword evidence="2" id="KW-1185">Reference proteome</keyword>
<gene>
    <name evidence="1" type="ORF">BXY45_11155</name>
</gene>
<dbReference type="InterPro" id="IPR010985">
    <property type="entry name" value="Ribbon_hlx_hlx"/>
</dbReference>
<evidence type="ECO:0008006" key="3">
    <source>
        <dbReference type="Google" id="ProtNLM"/>
    </source>
</evidence>
<dbReference type="GO" id="GO:0006355">
    <property type="term" value="P:regulation of DNA-templated transcription"/>
    <property type="evidence" value="ECO:0007669"/>
    <property type="project" value="InterPro"/>
</dbReference>
<evidence type="ECO:0000313" key="2">
    <source>
        <dbReference type="Proteomes" id="UP000245469"/>
    </source>
</evidence>
<dbReference type="RefSeq" id="WP_170131432.1">
    <property type="nucleotide sequence ID" value="NZ_QGDQ01000011.1"/>
</dbReference>
<dbReference type="EMBL" id="QGDQ01000011">
    <property type="protein sequence ID" value="PWJ53652.1"/>
    <property type="molecule type" value="Genomic_DNA"/>
</dbReference>